<dbReference type="Pfam" id="PF24707">
    <property type="entry name" value="Swc3"/>
    <property type="match status" value="1"/>
</dbReference>
<evidence type="ECO:0000256" key="1">
    <source>
        <dbReference type="SAM" id="MobiDB-lite"/>
    </source>
</evidence>
<sequence>MERKRKLPARAAARSDQASKKRTVTPPEKEKEKEASATPAAEPSPSEEPPQLPKSIQPGRPLPTVEDAQPENLPAKEYQTIQESGVMAESLRRSRHKWITEFIFEKYWTKPTKRKGVVKEDPKNPPKDSMMKLGQVTITIEPHIFDATLYAVKDPKPPAPPPTVRPILQYGPPGGSMPQKPLSTKSPTSGGATPSRASPAPQQSSGTPRLANKTTPALGQATPIVSASPKPLPAQSPSMSVLATPTGPTLASADASRPATLAPLPRASNSPAIAPQPTSSTPHYQQAPAPASFVAAPTPKPTTPAPPPPTNNAVIATLAERATSDDNLRELMKRVAEGKASKAELAQFQRVIDQIHEEHSKKETQPAPSADKLFVDGRSVKYFAEEVKTILHIVLTSNPQQRSSNLRPPAGSDTLIVMLVQAALDDAKLKATIQRIANGKPEYNDTITLKSALDNLHKKLMLDKMKEPKPAPNSPAPNSNNTAGGSQASPASASSSQPTQQALRSKGPPPPPKPDISAVVVEFAGGNGDRYLFPKFSILEYRGTQQVIASFLIVRKSSRCEHGGDRELDYYEPITIRLFAPSGRHLENLARVVAPRDEVIRYMDNIMTNMTRAEYVLLAWRLMRERAGEKGEGAEETNGEVNGVTSKEGDVQAVAAPSKPGVLWTAKAQTKGSSDKLGAVSAEDDDAEQYQKLIRSAVPTDVEA</sequence>
<feature type="region of interest" description="Disordered" evidence="1">
    <location>
        <begin position="111"/>
        <end position="130"/>
    </location>
</feature>
<feature type="region of interest" description="Disordered" evidence="1">
    <location>
        <begin position="628"/>
        <end position="652"/>
    </location>
</feature>
<feature type="compositionally biased region" description="Basic and acidic residues" evidence="1">
    <location>
        <begin position="117"/>
        <end position="130"/>
    </location>
</feature>
<reference evidence="3 4" key="1">
    <citation type="journal article" date="2017" name="G3 (Bethesda)">
        <title>First Draft Genome Sequence of the Pathogenic Fungus Lomentospora prolificans (Formerly Scedosporium prolificans).</title>
        <authorList>
            <person name="Luo R."/>
            <person name="Zimin A."/>
            <person name="Workman R."/>
            <person name="Fan Y."/>
            <person name="Pertea G."/>
            <person name="Grossman N."/>
            <person name="Wear M.P."/>
            <person name="Jia B."/>
            <person name="Miller H."/>
            <person name="Casadevall A."/>
            <person name="Timp W."/>
            <person name="Zhang S.X."/>
            <person name="Salzberg S.L."/>
        </authorList>
    </citation>
    <scope>NUCLEOTIDE SEQUENCE [LARGE SCALE GENOMIC DNA]</scope>
    <source>
        <strain evidence="3 4">JHH-5317</strain>
    </source>
</reference>
<organism evidence="3 4">
    <name type="scientific">Lomentospora prolificans</name>
    <dbReference type="NCBI Taxonomy" id="41688"/>
    <lineage>
        <taxon>Eukaryota</taxon>
        <taxon>Fungi</taxon>
        <taxon>Dikarya</taxon>
        <taxon>Ascomycota</taxon>
        <taxon>Pezizomycotina</taxon>
        <taxon>Sordariomycetes</taxon>
        <taxon>Hypocreomycetidae</taxon>
        <taxon>Microascales</taxon>
        <taxon>Microascaceae</taxon>
        <taxon>Lomentospora</taxon>
    </lineage>
</organism>
<evidence type="ECO:0000313" key="4">
    <source>
        <dbReference type="Proteomes" id="UP000233524"/>
    </source>
</evidence>
<name>A0A2N3NBW4_9PEZI</name>
<feature type="compositionally biased region" description="Low complexity" evidence="1">
    <location>
        <begin position="194"/>
        <end position="205"/>
    </location>
</feature>
<feature type="region of interest" description="Disordered" evidence="1">
    <location>
        <begin position="1"/>
        <end position="81"/>
    </location>
</feature>
<gene>
    <name evidence="3" type="ORF">jhhlp_004553</name>
</gene>
<dbReference type="OrthoDB" id="5338195at2759"/>
<evidence type="ECO:0000313" key="3">
    <source>
        <dbReference type="EMBL" id="PKS09930.1"/>
    </source>
</evidence>
<dbReference type="EMBL" id="NLAX01000010">
    <property type="protein sequence ID" value="PKS09930.1"/>
    <property type="molecule type" value="Genomic_DNA"/>
</dbReference>
<feature type="compositionally biased region" description="Pro residues" evidence="1">
    <location>
        <begin position="298"/>
        <end position="310"/>
    </location>
</feature>
<dbReference type="AlphaFoldDB" id="A0A2N3NBW4"/>
<feature type="region of interest" description="Disordered" evidence="1">
    <location>
        <begin position="151"/>
        <end position="310"/>
    </location>
</feature>
<dbReference type="PANTHER" id="PTHR28108:SF1">
    <property type="entry name" value="SWR1-COMPLEX PROTEIN 3"/>
    <property type="match status" value="1"/>
</dbReference>
<accession>A0A2N3NBW4</accession>
<dbReference type="STRING" id="41688.A0A2N3NBW4"/>
<dbReference type="GO" id="GO:0000812">
    <property type="term" value="C:Swr1 complex"/>
    <property type="evidence" value="ECO:0007669"/>
    <property type="project" value="InterPro"/>
</dbReference>
<dbReference type="Proteomes" id="UP000233524">
    <property type="component" value="Unassembled WGS sequence"/>
</dbReference>
<dbReference type="InParanoid" id="A0A2N3NBW4"/>
<evidence type="ECO:0000259" key="2">
    <source>
        <dbReference type="Pfam" id="PF24707"/>
    </source>
</evidence>
<dbReference type="InterPro" id="IPR057558">
    <property type="entry name" value="Swc3_dom"/>
</dbReference>
<keyword evidence="4" id="KW-1185">Reference proteome</keyword>
<protein>
    <recommendedName>
        <fullName evidence="2">SWR1-complex protein 3 domain-containing protein</fullName>
    </recommendedName>
</protein>
<feature type="compositionally biased region" description="Low complexity" evidence="1">
    <location>
        <begin position="476"/>
        <end position="502"/>
    </location>
</feature>
<feature type="domain" description="SWR1-complex protein 3" evidence="2">
    <location>
        <begin position="62"/>
        <end position="155"/>
    </location>
</feature>
<dbReference type="GO" id="GO:0140849">
    <property type="term" value="F:ATP-dependent H2AZ histone chaperone activity"/>
    <property type="evidence" value="ECO:0007669"/>
    <property type="project" value="InterPro"/>
</dbReference>
<feature type="compositionally biased region" description="Polar residues" evidence="1">
    <location>
        <begin position="181"/>
        <end position="192"/>
    </location>
</feature>
<feature type="compositionally biased region" description="Polar residues" evidence="1">
    <location>
        <begin position="267"/>
        <end position="284"/>
    </location>
</feature>
<feature type="compositionally biased region" description="Polar residues" evidence="1">
    <location>
        <begin position="235"/>
        <end position="249"/>
    </location>
</feature>
<dbReference type="InterPro" id="IPR037651">
    <property type="entry name" value="Swc3"/>
</dbReference>
<proteinExistence type="predicted"/>
<comment type="caution">
    <text evidence="3">The sequence shown here is derived from an EMBL/GenBank/DDBJ whole genome shotgun (WGS) entry which is preliminary data.</text>
</comment>
<feature type="region of interest" description="Disordered" evidence="1">
    <location>
        <begin position="466"/>
        <end position="517"/>
    </location>
</feature>
<dbReference type="VEuPathDB" id="FungiDB:jhhlp_004553"/>
<dbReference type="PANTHER" id="PTHR28108">
    <property type="entry name" value="SWR1-COMPLEX PROTEIN 3"/>
    <property type="match status" value="1"/>
</dbReference>